<dbReference type="EMBL" id="BAABHX010000009">
    <property type="protein sequence ID" value="GAA5101106.1"/>
    <property type="molecule type" value="Genomic_DNA"/>
</dbReference>
<dbReference type="Proteomes" id="UP001500353">
    <property type="component" value="Unassembled WGS sequence"/>
</dbReference>
<evidence type="ECO:0000256" key="1">
    <source>
        <dbReference type="SAM" id="SignalP"/>
    </source>
</evidence>
<name>A0ABP9MVC3_9FLAO</name>
<protein>
    <recommendedName>
        <fullName evidence="4">DUF4468 domain-containing protein</fullName>
    </recommendedName>
</protein>
<proteinExistence type="predicted"/>
<evidence type="ECO:0000313" key="2">
    <source>
        <dbReference type="EMBL" id="GAA5101106.1"/>
    </source>
</evidence>
<comment type="caution">
    <text evidence="2">The sequence shown here is derived from an EMBL/GenBank/DDBJ whole genome shotgun (WGS) entry which is preliminary data.</text>
</comment>
<reference evidence="3" key="1">
    <citation type="journal article" date="2019" name="Int. J. Syst. Evol. Microbiol.">
        <title>The Global Catalogue of Microorganisms (GCM) 10K type strain sequencing project: providing services to taxonomists for standard genome sequencing and annotation.</title>
        <authorList>
            <consortium name="The Broad Institute Genomics Platform"/>
            <consortium name="The Broad Institute Genome Sequencing Center for Infectious Disease"/>
            <person name="Wu L."/>
            <person name="Ma J."/>
        </authorList>
    </citation>
    <scope>NUCLEOTIDE SEQUENCE [LARGE SCALE GENOMIC DNA]</scope>
    <source>
        <strain evidence="3">JCM 18019</strain>
    </source>
</reference>
<evidence type="ECO:0008006" key="4">
    <source>
        <dbReference type="Google" id="ProtNLM"/>
    </source>
</evidence>
<accession>A0ABP9MVC3</accession>
<dbReference type="RefSeq" id="WP_345208029.1">
    <property type="nucleotide sequence ID" value="NZ_BAABHX010000009.1"/>
</dbReference>
<keyword evidence="1" id="KW-0732">Signal</keyword>
<gene>
    <name evidence="2" type="ORF">GCM10023210_40300</name>
</gene>
<feature type="chain" id="PRO_5045668126" description="DUF4468 domain-containing protein" evidence="1">
    <location>
        <begin position="19"/>
        <end position="161"/>
    </location>
</feature>
<keyword evidence="3" id="KW-1185">Reference proteome</keyword>
<organism evidence="2 3">
    <name type="scientific">Chryseobacterium ginsengisoli</name>
    <dbReference type="NCBI Taxonomy" id="363853"/>
    <lineage>
        <taxon>Bacteria</taxon>
        <taxon>Pseudomonadati</taxon>
        <taxon>Bacteroidota</taxon>
        <taxon>Flavobacteriia</taxon>
        <taxon>Flavobacteriales</taxon>
        <taxon>Weeksellaceae</taxon>
        <taxon>Chryseobacterium group</taxon>
        <taxon>Chryseobacterium</taxon>
    </lineage>
</organism>
<sequence>MKKVVLFLLILFSGFALSQNLKSIINTVTEINQTKSYLVKTVPYSYFMDKNQTTDNGIELKGFYKDGKLKKIEYFVGLSAWKIVTQYFFAEDGKLIFVLAKKYQILDKNGYLTNPKQISESKFYYINEKLRKVVKIPANNEEETDYLKEAKSLKEDLKEYK</sequence>
<evidence type="ECO:0000313" key="3">
    <source>
        <dbReference type="Proteomes" id="UP001500353"/>
    </source>
</evidence>
<feature type="signal peptide" evidence="1">
    <location>
        <begin position="1"/>
        <end position="18"/>
    </location>
</feature>